<dbReference type="PANTHER" id="PTHR47197:SF3">
    <property type="entry name" value="DIHYDRO-HEME D1 DEHYDROGENASE"/>
    <property type="match status" value="1"/>
</dbReference>
<dbReference type="Gene3D" id="3.40.720.10">
    <property type="entry name" value="Alkaline Phosphatase, subunit A"/>
    <property type="match status" value="1"/>
</dbReference>
<dbReference type="InterPro" id="IPR051200">
    <property type="entry name" value="Host-pathogen_enzymatic-act"/>
</dbReference>
<protein>
    <submittedName>
        <fullName evidence="3">Beta-propeller fold lactonase family protein</fullName>
    </submittedName>
</protein>
<dbReference type="PANTHER" id="PTHR47197">
    <property type="entry name" value="PROTEIN NIRF"/>
    <property type="match status" value="1"/>
</dbReference>
<dbReference type="InterPro" id="IPR011045">
    <property type="entry name" value="N2O_reductase_N"/>
</dbReference>
<name>A0ABY4CM10_9BACL</name>
<dbReference type="EMBL" id="CP089291">
    <property type="protein sequence ID" value="UOF91374.1"/>
    <property type="molecule type" value="Genomic_DNA"/>
</dbReference>
<evidence type="ECO:0000256" key="1">
    <source>
        <dbReference type="ARBA" id="ARBA00022801"/>
    </source>
</evidence>
<dbReference type="Pfam" id="PF04185">
    <property type="entry name" value="Phosphoesterase"/>
    <property type="match status" value="1"/>
</dbReference>
<dbReference type="Pfam" id="PF10282">
    <property type="entry name" value="Lactonase"/>
    <property type="match status" value="1"/>
</dbReference>
<dbReference type="InterPro" id="IPR007312">
    <property type="entry name" value="Phosphoesterase"/>
</dbReference>
<dbReference type="SUPFAM" id="SSF50974">
    <property type="entry name" value="Nitrous oxide reductase, N-terminal domain"/>
    <property type="match status" value="1"/>
</dbReference>
<dbReference type="Proteomes" id="UP000830167">
    <property type="component" value="Chromosome"/>
</dbReference>
<accession>A0ABY4CM10</accession>
<dbReference type="InterPro" id="IPR011964">
    <property type="entry name" value="YVTN_b-propeller_repeat"/>
</dbReference>
<dbReference type="InterPro" id="IPR015943">
    <property type="entry name" value="WD40/YVTN_repeat-like_dom_sf"/>
</dbReference>
<dbReference type="SUPFAM" id="SSF53649">
    <property type="entry name" value="Alkaline phosphatase-like"/>
    <property type="match status" value="1"/>
</dbReference>
<keyword evidence="4" id="KW-1185">Reference proteome</keyword>
<dbReference type="NCBIfam" id="TIGR02276">
    <property type="entry name" value="beta_rpt_yvtn"/>
    <property type="match status" value="4"/>
</dbReference>
<proteinExistence type="predicted"/>
<organism evidence="3 4">
    <name type="scientific">Fodinisporobacter ferrooxydans</name>
    <dbReference type="NCBI Taxonomy" id="2901836"/>
    <lineage>
        <taxon>Bacteria</taxon>
        <taxon>Bacillati</taxon>
        <taxon>Bacillota</taxon>
        <taxon>Bacilli</taxon>
        <taxon>Bacillales</taxon>
        <taxon>Alicyclobacillaceae</taxon>
        <taxon>Fodinisporobacter</taxon>
    </lineage>
</organism>
<dbReference type="RefSeq" id="WP_347438066.1">
    <property type="nucleotide sequence ID" value="NZ_CP089291.1"/>
</dbReference>
<feature type="signal peptide" evidence="2">
    <location>
        <begin position="1"/>
        <end position="27"/>
    </location>
</feature>
<sequence>MKNIGWSKKVASVAVAALVFGTGSAFAAEQMAAGPQADGTGVASDGWYLTPAGKQLTLGDFPMGGAVSPDHRYLVVSNDGQGTQSLQVVDLNAQKVIQTIPYQSKEALYLGVAFSPDGKTLYASAGGNNKIRVFSFHDGTLTEQNPILMKDSNNTNFYPAGLSVSPDGKSLYVADNMNNSVSHIDLASGQITTTTPVGQNPYTAFLSQDGKTLYVSNWGESSVTAINVGNMTVEKTIKVGLHPNAIAENPVNHQIYVANSDSDEISVIDPKSQSVSKTISLAPYHSAPTGSQPDALAVSPDGQKLYVANAGNNDIAVIDLAKGNVKGLIPTAWYPTAVQVSADGKQLMVLNAKGLGAGPNTQKQYIGNMIDGTLSFIAAPDQGQLAQYTEQVKNNDRFIQDQHGERNGQSNHEFVIPRHLSQKSPIKHIIYVIKENRTYDQVFGDLGKGNGDPSLTMFGKTITPNLHKLANQFVTLDNFYADAEISAQGHNWATGAKSNDYVEKNWMANYSGRNRGYDFEGTNSATYPKAGFLWDNAIQANVSFRDYGEFMNYDTNKGQWLPTDPSIGNRYDPNYPGWNLTISDLDRISEWKKEFNQFEQNGSLPQLEIVRLPNDHTSGTKAGALTPQAMVAQNDYALGQLVDTVSHSKDWKSTAIFVTEDDAQNGYDHVDAHRTESLVISPYTQTGKVDSTFYDTASMLKTMELILGMKPMTQYDAAATPMLNAFTKDPNMAPYTVASPEYPLNAINGQNAPAAELSAKLDFSKEDMVPSDVLNKILWRATKGNAPYPNVK</sequence>
<dbReference type="InterPro" id="IPR017850">
    <property type="entry name" value="Alkaline_phosphatase_core_sf"/>
</dbReference>
<feature type="chain" id="PRO_5045385689" evidence="2">
    <location>
        <begin position="28"/>
        <end position="792"/>
    </location>
</feature>
<evidence type="ECO:0000313" key="3">
    <source>
        <dbReference type="EMBL" id="UOF91374.1"/>
    </source>
</evidence>
<dbReference type="InterPro" id="IPR019405">
    <property type="entry name" value="Lactonase_7-beta_prop"/>
</dbReference>
<gene>
    <name evidence="3" type="ORF">LSG31_03720</name>
</gene>
<evidence type="ECO:0000313" key="4">
    <source>
        <dbReference type="Proteomes" id="UP000830167"/>
    </source>
</evidence>
<evidence type="ECO:0000256" key="2">
    <source>
        <dbReference type="SAM" id="SignalP"/>
    </source>
</evidence>
<keyword evidence="1" id="KW-0378">Hydrolase</keyword>
<dbReference type="Gene3D" id="2.130.10.10">
    <property type="entry name" value="YVTN repeat-like/Quinoprotein amine dehydrogenase"/>
    <property type="match status" value="3"/>
</dbReference>
<reference evidence="3" key="1">
    <citation type="submission" date="2021-12" db="EMBL/GenBank/DDBJ databases">
        <title>Alicyclobacillaceae gen. nov., sp. nov., isolated from chalcocite enrichment system.</title>
        <authorList>
            <person name="Jiang Z."/>
        </authorList>
    </citation>
    <scope>NUCLEOTIDE SEQUENCE</scope>
    <source>
        <strain evidence="3">MYW30-H2</strain>
    </source>
</reference>
<keyword evidence="2" id="KW-0732">Signal</keyword>